<evidence type="ECO:0000256" key="2">
    <source>
        <dbReference type="ARBA" id="ARBA00022679"/>
    </source>
</evidence>
<dbReference type="InterPro" id="IPR001296">
    <property type="entry name" value="Glyco_trans_1"/>
</dbReference>
<dbReference type="Pfam" id="PF13579">
    <property type="entry name" value="Glyco_trans_4_4"/>
    <property type="match status" value="1"/>
</dbReference>
<sequence length="861" mass="90700">MKNLAIVAPSPVPFREGGAERLWNGLAVELRRQGTPTELLKTPVRERTLTQLVTGYAAFAEWDLAHFDQVITGKYPAWAVDHPNHRLWMLHPLRGLYDRYPTHLPAGPGRRVDPDLAAALELPGRLAARASASGVILEIADRLARAAERLGPDHPDLAIPSPTARALVQGLDHHLLAASRVRSHAAISAEVATRPAWFPPGIRPLVVHPPLDTDWAAVLAGLAPPERTPGAPLRVLSVGRLERAKRHDLAIAGVKAMTRPARLRIVGTGPDADRLAELTTDDERIELLGGLDDRGLAEAYGWADVLCFTSDREDYGLVTLEALTAGRGVIATTDAGGALELLNDSGATGASHEADGPANGMVVAPRANDLGDALDSIAGTDGLVERMGEAARISSTALSWERTIEALVDPPRKRRVAGAPGPVQQAGQGPSVVALSTYPIGERRQGGELRAFHLLAGLADAGAQVLVVSLTTDADRAGRRRLAPGFDEETVAISPRQSEAEHRMRLVSTTHAITDIAASLLWSATPEFTASVRAELADAAVAVLVQPYLASALAALAPRHLPVVLDAHNHEATMKASLLGGTRGGRWLAREAADAERLALDLAAAVVTTTAQDAALFRRVDGVDADALHVIANGASVIGSPFTDGAERSALGDRLIGQLGLGGPPASVGTGLRPRRRLAVFVGSGHPPNVDAAQRIVDAVRHRNDVAVALIGRHSELLGGRLPDHIVALGRVENEVLADYLAGADVALNPVEEGSGSNLKLIDYFAAGVPVITSPFGARGVADPERFALLAPPRGLGAALDALFADPDAPTRARAARAYAEAHLDWSSLGRRMAEVTLALARPPADRAAGQAPTPFVEDRR</sequence>
<evidence type="ECO:0000313" key="5">
    <source>
        <dbReference type="EMBL" id="MBK9295308.1"/>
    </source>
</evidence>
<reference evidence="5 6" key="1">
    <citation type="submission" date="2020-10" db="EMBL/GenBank/DDBJ databases">
        <title>Connecting structure to function with the recovery of over 1000 high-quality activated sludge metagenome-assembled genomes encoding full-length rRNA genes using long-read sequencing.</title>
        <authorList>
            <person name="Singleton C.M."/>
            <person name="Petriglieri F."/>
            <person name="Kristensen J.M."/>
            <person name="Kirkegaard R.H."/>
            <person name="Michaelsen T.Y."/>
            <person name="Andersen M.H."/>
            <person name="Karst S.M."/>
            <person name="Dueholm M.S."/>
            <person name="Nielsen P.H."/>
            <person name="Albertsen M."/>
        </authorList>
    </citation>
    <scope>NUCLEOTIDE SEQUENCE [LARGE SCALE GENOMIC DNA]</scope>
    <source>
        <strain evidence="5">Lyne_18-Q3-R50-59_MAXAC.006</strain>
    </source>
</reference>
<dbReference type="InterPro" id="IPR028098">
    <property type="entry name" value="Glyco_trans_4-like_N"/>
</dbReference>
<evidence type="ECO:0000313" key="6">
    <source>
        <dbReference type="Proteomes" id="UP000727993"/>
    </source>
</evidence>
<name>A0A936N814_9ACTN</name>
<organism evidence="5 6">
    <name type="scientific">Candidatus Neomicrothrix subdominans</name>
    <dbReference type="NCBI Taxonomy" id="2954438"/>
    <lineage>
        <taxon>Bacteria</taxon>
        <taxon>Bacillati</taxon>
        <taxon>Actinomycetota</taxon>
        <taxon>Acidimicrobiia</taxon>
        <taxon>Acidimicrobiales</taxon>
        <taxon>Microthrixaceae</taxon>
        <taxon>Candidatus Neomicrothrix</taxon>
    </lineage>
</organism>
<keyword evidence="1" id="KW-0328">Glycosyltransferase</keyword>
<dbReference type="GO" id="GO:0016757">
    <property type="term" value="F:glycosyltransferase activity"/>
    <property type="evidence" value="ECO:0007669"/>
    <property type="project" value="UniProtKB-KW"/>
</dbReference>
<accession>A0A936N814</accession>
<gene>
    <name evidence="5" type="ORF">IPN02_00205</name>
</gene>
<keyword evidence="2" id="KW-0808">Transferase</keyword>
<feature type="domain" description="Glycosyltransferase subfamily 4-like N-terminal" evidence="4">
    <location>
        <begin position="446"/>
        <end position="634"/>
    </location>
</feature>
<protein>
    <submittedName>
        <fullName evidence="5">Glycosyltransferase</fullName>
    </submittedName>
</protein>
<comment type="caution">
    <text evidence="5">The sequence shown here is derived from an EMBL/GenBank/DDBJ whole genome shotgun (WGS) entry which is preliminary data.</text>
</comment>
<dbReference type="PANTHER" id="PTHR12526">
    <property type="entry name" value="GLYCOSYLTRANSFERASE"/>
    <property type="match status" value="1"/>
</dbReference>
<feature type="domain" description="Glycosyl transferase family 1" evidence="3">
    <location>
        <begin position="230"/>
        <end position="392"/>
    </location>
</feature>
<dbReference type="SUPFAM" id="SSF53756">
    <property type="entry name" value="UDP-Glycosyltransferase/glycogen phosphorylase"/>
    <property type="match status" value="2"/>
</dbReference>
<dbReference type="Gene3D" id="3.40.50.2000">
    <property type="entry name" value="Glycogen Phosphorylase B"/>
    <property type="match status" value="3"/>
</dbReference>
<evidence type="ECO:0000259" key="4">
    <source>
        <dbReference type="Pfam" id="PF13579"/>
    </source>
</evidence>
<dbReference type="PANTHER" id="PTHR12526:SF635">
    <property type="entry name" value="GLYCOSYL TRANSFERASE GROUP 1"/>
    <property type="match status" value="1"/>
</dbReference>
<dbReference type="AlphaFoldDB" id="A0A936N814"/>
<proteinExistence type="predicted"/>
<dbReference type="Proteomes" id="UP000727993">
    <property type="component" value="Unassembled WGS sequence"/>
</dbReference>
<dbReference type="Pfam" id="PF13692">
    <property type="entry name" value="Glyco_trans_1_4"/>
    <property type="match status" value="1"/>
</dbReference>
<evidence type="ECO:0000259" key="3">
    <source>
        <dbReference type="Pfam" id="PF00534"/>
    </source>
</evidence>
<evidence type="ECO:0000256" key="1">
    <source>
        <dbReference type="ARBA" id="ARBA00022676"/>
    </source>
</evidence>
<dbReference type="EMBL" id="JADJZA010000001">
    <property type="protein sequence ID" value="MBK9295308.1"/>
    <property type="molecule type" value="Genomic_DNA"/>
</dbReference>
<dbReference type="Pfam" id="PF00534">
    <property type="entry name" value="Glycos_transf_1"/>
    <property type="match status" value="1"/>
</dbReference>